<feature type="binding site" evidence="1">
    <location>
        <position position="657"/>
    </location>
    <ligand>
        <name>2-oxoglutarate</name>
        <dbReference type="ChEBI" id="CHEBI:16810"/>
    </ligand>
</feature>
<dbReference type="InterPro" id="IPR005123">
    <property type="entry name" value="Oxoglu/Fe-dep_dioxygenase_dom"/>
</dbReference>
<feature type="binding site" evidence="1">
    <location>
        <position position="536"/>
    </location>
    <ligand>
        <name>2-oxoglutarate</name>
        <dbReference type="ChEBI" id="CHEBI:16810"/>
    </ligand>
</feature>
<dbReference type="GO" id="GO:0006307">
    <property type="term" value="P:DNA alkylation repair"/>
    <property type="evidence" value="ECO:0007669"/>
    <property type="project" value="TreeGrafter"/>
</dbReference>
<reference evidence="4" key="1">
    <citation type="submission" date="2021-07" db="EMBL/GenBank/DDBJ databases">
        <authorList>
            <person name="Branca A.L. A."/>
        </authorList>
    </citation>
    <scope>NUCLEOTIDE SEQUENCE</scope>
</reference>
<dbReference type="EMBL" id="CAJVPA010000186">
    <property type="protein sequence ID" value="CAG8381025.1"/>
    <property type="molecule type" value="Genomic_DNA"/>
</dbReference>
<dbReference type="PANTHER" id="PTHR31573:SF4">
    <property type="entry name" value="FE2OG DIOXYGENASE DOMAIN-CONTAINING PROTEIN"/>
    <property type="match status" value="1"/>
</dbReference>
<dbReference type="GO" id="GO:0008198">
    <property type="term" value="F:ferrous iron binding"/>
    <property type="evidence" value="ECO:0007669"/>
    <property type="project" value="TreeGrafter"/>
</dbReference>
<evidence type="ECO:0000313" key="4">
    <source>
        <dbReference type="EMBL" id="CAG8381025.1"/>
    </source>
</evidence>
<evidence type="ECO:0000259" key="3">
    <source>
        <dbReference type="PROSITE" id="PS51471"/>
    </source>
</evidence>
<sequence length="700" mass="78407">MSPRPAVTRSQTKESPVGAGRVSKTKKAQSTLKVSAGKLQLVPFSGPVEVYDNPPAWAEGRQQLCDAIPWFHCTQGAMYHNEGFCYGFLIDADGGERSYLDEEVLITRIGGCCTKDSEGNLILKKDQDAGNTLVKSVLGSQNSKLAVGLVLGKQLRNTAWCGGLTITIGQNNKLLNRDVPHRYNVMDWFRVTNVWFEKVGEKYSAKVRFEKLNLANKSWWGAKDSPLPLPIEERDFEAKPECIKCESCSSESLRIFEEGWMCLDPDCPGFWKMENASPPAELTYHPDFLNCRSPPDPTVQPSYSLVPDLLSTLNESAPVSTSRIAWKGIVCPKCKKCIRRTFWHGWKCDDDSVLDGEHCPFEHFMKMTPLSLCDVLGDFKVNQIKRAIPSDPKFIIPEIDDVSFFPYKKLTYQLEGVGSITHFVSNQEVNSRKNGPDDLFVRLQSEDLGLKRFRLKSSLVAGTLTSHFAVNFGMPYKYVVSVDSKGFDEAPETILQVLGRLSWATEKAVMSSGGSYLPPNELLTLGYFEKMKIGFHDDGESSLGPTIATFSLGAKATMSIRMKYKYFNGNTRRVGGATGTLLQDDPVLKDCSSEGERRKLKHDLEAGVIKRESYDLSRRALLKDHKGREATTAIKMELNHGDLVVMHGENLQKYYEHSVTPENKLRFALTARFVKPDHVNAKEIQKGEFSLTPDQIYDGK</sequence>
<dbReference type="InterPro" id="IPR032852">
    <property type="entry name" value="ALKBH2"/>
</dbReference>
<dbReference type="SUPFAM" id="SSF51197">
    <property type="entry name" value="Clavaminate synthase-like"/>
    <property type="match status" value="1"/>
</dbReference>
<dbReference type="Gene3D" id="2.60.120.590">
    <property type="entry name" value="Alpha-ketoglutarate-dependent dioxygenase AlkB-like"/>
    <property type="match status" value="1"/>
</dbReference>
<protein>
    <recommendedName>
        <fullName evidence="3">Fe2OG dioxygenase domain-containing protein</fullName>
    </recommendedName>
</protein>
<dbReference type="GO" id="GO:0051747">
    <property type="term" value="F:cytosine C-5 DNA demethylase activity"/>
    <property type="evidence" value="ECO:0007669"/>
    <property type="project" value="TreeGrafter"/>
</dbReference>
<dbReference type="PROSITE" id="PS51471">
    <property type="entry name" value="FE2OG_OXY"/>
    <property type="match status" value="1"/>
</dbReference>
<evidence type="ECO:0000313" key="5">
    <source>
        <dbReference type="Proteomes" id="UP001152646"/>
    </source>
</evidence>
<comment type="caution">
    <text evidence="4">The sequence shown here is derived from an EMBL/GenBank/DDBJ whole genome shotgun (WGS) entry which is preliminary data.</text>
</comment>
<feature type="region of interest" description="Disordered" evidence="2">
    <location>
        <begin position="1"/>
        <end position="27"/>
    </location>
</feature>
<proteinExistence type="predicted"/>
<organism evidence="4 5">
    <name type="scientific">Penicillium salamii</name>
    <dbReference type="NCBI Taxonomy" id="1612424"/>
    <lineage>
        <taxon>Eukaryota</taxon>
        <taxon>Fungi</taxon>
        <taxon>Dikarya</taxon>
        <taxon>Ascomycota</taxon>
        <taxon>Pezizomycotina</taxon>
        <taxon>Eurotiomycetes</taxon>
        <taxon>Eurotiomycetidae</taxon>
        <taxon>Eurotiales</taxon>
        <taxon>Aspergillaceae</taxon>
        <taxon>Penicillium</taxon>
    </lineage>
</organism>
<dbReference type="Pfam" id="PF13532">
    <property type="entry name" value="2OG-FeII_Oxy_2"/>
    <property type="match status" value="1"/>
</dbReference>
<gene>
    <name evidence="4" type="ORF">PSALAMII_LOCUS6019</name>
</gene>
<evidence type="ECO:0000256" key="1">
    <source>
        <dbReference type="PIRSR" id="PIRSR632852-1"/>
    </source>
</evidence>
<name>A0A9W4JAT0_9EURO</name>
<dbReference type="OrthoDB" id="2163491at2759"/>
<dbReference type="Proteomes" id="UP001152646">
    <property type="component" value="Unassembled WGS sequence"/>
</dbReference>
<dbReference type="InterPro" id="IPR027450">
    <property type="entry name" value="AlkB-like"/>
</dbReference>
<accession>A0A9W4JAT0</accession>
<dbReference type="AlphaFoldDB" id="A0A9W4JAT0"/>
<dbReference type="InterPro" id="IPR037151">
    <property type="entry name" value="AlkB-like_sf"/>
</dbReference>
<feature type="domain" description="Fe2OG dioxygenase" evidence="3">
    <location>
        <begin position="518"/>
        <end position="675"/>
    </location>
</feature>
<dbReference type="GO" id="GO:0035516">
    <property type="term" value="F:broad specificity oxidative DNA demethylase activity"/>
    <property type="evidence" value="ECO:0007669"/>
    <property type="project" value="TreeGrafter"/>
</dbReference>
<dbReference type="PANTHER" id="PTHR31573">
    <property type="entry name" value="ALPHA-KETOGLUTARATE-DEPENDENT DIOXYGENASE ALKB HOMOLOG 2"/>
    <property type="match status" value="1"/>
</dbReference>
<evidence type="ECO:0000256" key="2">
    <source>
        <dbReference type="SAM" id="MobiDB-lite"/>
    </source>
</evidence>